<proteinExistence type="predicted"/>
<dbReference type="PANTHER" id="PTHR46033">
    <property type="entry name" value="PROTEIN MAIN-LIKE 2"/>
    <property type="match status" value="1"/>
</dbReference>
<dbReference type="InterPro" id="IPR019557">
    <property type="entry name" value="AminoTfrase-like_pln_mobile"/>
</dbReference>
<feature type="compositionally biased region" description="Polar residues" evidence="1">
    <location>
        <begin position="43"/>
        <end position="54"/>
    </location>
</feature>
<dbReference type="Proteomes" id="UP000541444">
    <property type="component" value="Unassembled WGS sequence"/>
</dbReference>
<feature type="compositionally biased region" description="Basic residues" evidence="1">
    <location>
        <begin position="30"/>
        <end position="39"/>
    </location>
</feature>
<accession>A0A7J7LF12</accession>
<dbReference type="AlphaFoldDB" id="A0A7J7LF12"/>
<evidence type="ECO:0000256" key="1">
    <source>
        <dbReference type="SAM" id="MobiDB-lite"/>
    </source>
</evidence>
<name>A0A7J7LF12_9MAGN</name>
<evidence type="ECO:0000313" key="3">
    <source>
        <dbReference type="EMBL" id="KAF6141261.1"/>
    </source>
</evidence>
<dbReference type="GO" id="GO:0010073">
    <property type="term" value="P:meristem maintenance"/>
    <property type="evidence" value="ECO:0007669"/>
    <property type="project" value="InterPro"/>
</dbReference>
<dbReference type="InterPro" id="IPR044824">
    <property type="entry name" value="MAIN-like"/>
</dbReference>
<dbReference type="EMBL" id="JACGCM010002329">
    <property type="protein sequence ID" value="KAF6141261.1"/>
    <property type="molecule type" value="Genomic_DNA"/>
</dbReference>
<sequence>MHMPEGDPHRSTMPWFRVTRDPEHSVIHSRSGRKKKRVKFKDVQQTQSIPNPTQENFPQRCITQLLDGVSHIYYTGKELTNWDSMHVHDIFTTVIKVSKEISTIPPVKDAVVNIFGQFMDIRMDNSDNRLIQALTKHWWTTTYTFLFLCAKIGVTPLDFTMLTSLSINRYLTQVPYENAWSVLFNAIQFLPNIDSNHIKSGNVSISHLRTYLTITTDREDDIIISRAFIFFMMGHLWFQTANDTSPLGYLAAVADLDEAAQYDWGYAILASMYHSLDTTVTTESTITGFAQLLMYWFYEYCGVGQPIVKEDVKFLAYPHLRSWERGNKRKKKPGY</sequence>
<feature type="region of interest" description="Disordered" evidence="1">
    <location>
        <begin position="22"/>
        <end position="54"/>
    </location>
</feature>
<feature type="domain" description="Aminotransferase-like plant mobile" evidence="2">
    <location>
        <begin position="126"/>
        <end position="328"/>
    </location>
</feature>
<reference evidence="3 4" key="1">
    <citation type="journal article" date="2020" name="IScience">
        <title>Genome Sequencing of the Endangered Kingdonia uniflora (Circaeasteraceae, Ranunculales) Reveals Potential Mechanisms of Evolutionary Specialization.</title>
        <authorList>
            <person name="Sun Y."/>
            <person name="Deng T."/>
            <person name="Zhang A."/>
            <person name="Moore M.J."/>
            <person name="Landis J.B."/>
            <person name="Lin N."/>
            <person name="Zhang H."/>
            <person name="Zhang X."/>
            <person name="Huang J."/>
            <person name="Zhang X."/>
            <person name="Sun H."/>
            <person name="Wang H."/>
        </authorList>
    </citation>
    <scope>NUCLEOTIDE SEQUENCE [LARGE SCALE GENOMIC DNA]</scope>
    <source>
        <strain evidence="3">TB1705</strain>
        <tissue evidence="3">Leaf</tissue>
    </source>
</reference>
<evidence type="ECO:0000313" key="4">
    <source>
        <dbReference type="Proteomes" id="UP000541444"/>
    </source>
</evidence>
<comment type="caution">
    <text evidence="3">The sequence shown here is derived from an EMBL/GenBank/DDBJ whole genome shotgun (WGS) entry which is preliminary data.</text>
</comment>
<protein>
    <recommendedName>
        <fullName evidence="2">Aminotransferase-like plant mobile domain-containing protein</fullName>
    </recommendedName>
</protein>
<keyword evidence="4" id="KW-1185">Reference proteome</keyword>
<evidence type="ECO:0000259" key="2">
    <source>
        <dbReference type="Pfam" id="PF10536"/>
    </source>
</evidence>
<gene>
    <name evidence="3" type="ORF">GIB67_024345</name>
</gene>
<organism evidence="3 4">
    <name type="scientific">Kingdonia uniflora</name>
    <dbReference type="NCBI Taxonomy" id="39325"/>
    <lineage>
        <taxon>Eukaryota</taxon>
        <taxon>Viridiplantae</taxon>
        <taxon>Streptophyta</taxon>
        <taxon>Embryophyta</taxon>
        <taxon>Tracheophyta</taxon>
        <taxon>Spermatophyta</taxon>
        <taxon>Magnoliopsida</taxon>
        <taxon>Ranunculales</taxon>
        <taxon>Circaeasteraceae</taxon>
        <taxon>Kingdonia</taxon>
    </lineage>
</organism>
<dbReference type="PANTHER" id="PTHR46033:SF8">
    <property type="entry name" value="PROTEIN MAINTENANCE OF MERISTEMS-LIKE"/>
    <property type="match status" value="1"/>
</dbReference>
<dbReference type="Pfam" id="PF10536">
    <property type="entry name" value="PMD"/>
    <property type="match status" value="1"/>
</dbReference>